<comment type="caution">
    <text evidence="2">The sequence shown here is derived from an EMBL/GenBank/DDBJ whole genome shotgun (WGS) entry which is preliminary data.</text>
</comment>
<evidence type="ECO:0000259" key="1">
    <source>
        <dbReference type="Pfam" id="PF03372"/>
    </source>
</evidence>
<keyword evidence="2" id="KW-0255">Endonuclease</keyword>
<keyword evidence="3" id="KW-1185">Reference proteome</keyword>
<proteinExistence type="predicted"/>
<feature type="domain" description="Endonuclease/exonuclease/phosphatase" evidence="1">
    <location>
        <begin position="22"/>
        <end position="239"/>
    </location>
</feature>
<dbReference type="Pfam" id="PF03372">
    <property type="entry name" value="Exo_endo_phos"/>
    <property type="match status" value="1"/>
</dbReference>
<dbReference type="PANTHER" id="PTHR14859:SF1">
    <property type="entry name" value="PGAP2-INTERACTING PROTEIN"/>
    <property type="match status" value="1"/>
</dbReference>
<reference evidence="2" key="1">
    <citation type="submission" date="2021-01" db="EMBL/GenBank/DDBJ databases">
        <title>Rhizobium sp. strain KVB221 16S ribosomal RNA gene Genome sequencing and assembly.</title>
        <authorList>
            <person name="Kang M."/>
        </authorList>
    </citation>
    <scope>NUCLEOTIDE SEQUENCE</scope>
    <source>
        <strain evidence="2">KVB221</strain>
    </source>
</reference>
<dbReference type="EMBL" id="JAEQNC010000004">
    <property type="protein sequence ID" value="MBL0372113.1"/>
    <property type="molecule type" value="Genomic_DNA"/>
</dbReference>
<dbReference type="AlphaFoldDB" id="A0A937CP75"/>
<dbReference type="PANTHER" id="PTHR14859">
    <property type="entry name" value="CALCOFLUOR WHITE HYPERSENSITIVE PROTEIN PRECURSOR"/>
    <property type="match status" value="1"/>
</dbReference>
<dbReference type="GO" id="GO:0016020">
    <property type="term" value="C:membrane"/>
    <property type="evidence" value="ECO:0007669"/>
    <property type="project" value="GOC"/>
</dbReference>
<keyword evidence="2" id="KW-0378">Hydrolase</keyword>
<gene>
    <name evidence="2" type="ORF">JJB09_08735</name>
</gene>
<dbReference type="RefSeq" id="WP_201656175.1">
    <property type="nucleotide sequence ID" value="NZ_JAEQNC010000004.1"/>
</dbReference>
<protein>
    <submittedName>
        <fullName evidence="2">Endonuclease/exonuclease/phosphatase family protein</fullName>
    </submittedName>
</protein>
<dbReference type="GO" id="GO:0006506">
    <property type="term" value="P:GPI anchor biosynthetic process"/>
    <property type="evidence" value="ECO:0007669"/>
    <property type="project" value="TreeGrafter"/>
</dbReference>
<dbReference type="GO" id="GO:0004519">
    <property type="term" value="F:endonuclease activity"/>
    <property type="evidence" value="ECO:0007669"/>
    <property type="project" value="UniProtKB-KW"/>
</dbReference>
<evidence type="ECO:0000313" key="2">
    <source>
        <dbReference type="EMBL" id="MBL0372113.1"/>
    </source>
</evidence>
<sequence>MRSRPNAAPIAKERASGELVVASYNIHKCVGTDGKRDPDRILQVIREMSPDIIALQEVDTRFGERKGLLNLQRIDHDCGLVPVPLSRASAAHGWHGNIVLVRKDMVSAVHEFRLPGLEPRGALLADIDFDDGPGVRIIAAHLGLLRRSRRQQADRLLDIMRRHTAKPTLLLGDFNEWRLGAQSSLSTFRTAFGSLPAAVASFPSRLPFLALDRIIADREGLIDAVSVHDSPLSRVASDHLPIKTTLRYQDAVLGAA</sequence>
<evidence type="ECO:0000313" key="3">
    <source>
        <dbReference type="Proteomes" id="UP000633219"/>
    </source>
</evidence>
<name>A0A937CP75_9HYPH</name>
<dbReference type="InterPro" id="IPR051916">
    <property type="entry name" value="GPI-anchor_lipid_remodeler"/>
</dbReference>
<dbReference type="SUPFAM" id="SSF56219">
    <property type="entry name" value="DNase I-like"/>
    <property type="match status" value="1"/>
</dbReference>
<dbReference type="Proteomes" id="UP000633219">
    <property type="component" value="Unassembled WGS sequence"/>
</dbReference>
<keyword evidence="2" id="KW-0540">Nuclease</keyword>
<organism evidence="2 3">
    <name type="scientific">Rhizobium setariae</name>
    <dbReference type="NCBI Taxonomy" id="2801340"/>
    <lineage>
        <taxon>Bacteria</taxon>
        <taxon>Pseudomonadati</taxon>
        <taxon>Pseudomonadota</taxon>
        <taxon>Alphaproteobacteria</taxon>
        <taxon>Hyphomicrobiales</taxon>
        <taxon>Rhizobiaceae</taxon>
        <taxon>Rhizobium/Agrobacterium group</taxon>
        <taxon>Rhizobium</taxon>
    </lineage>
</organism>
<dbReference type="InterPro" id="IPR036691">
    <property type="entry name" value="Endo/exonu/phosph_ase_sf"/>
</dbReference>
<dbReference type="InterPro" id="IPR005135">
    <property type="entry name" value="Endo/exonuclease/phosphatase"/>
</dbReference>
<dbReference type="Gene3D" id="3.60.10.10">
    <property type="entry name" value="Endonuclease/exonuclease/phosphatase"/>
    <property type="match status" value="1"/>
</dbReference>
<accession>A0A937CP75</accession>